<evidence type="ECO:0000313" key="3">
    <source>
        <dbReference type="EMBL" id="TQD68797.1"/>
    </source>
</evidence>
<dbReference type="AlphaFoldDB" id="A0A540K3H6"/>
<dbReference type="InterPro" id="IPR017943">
    <property type="entry name" value="Bactericidal_perm-incr_a/b_dom"/>
</dbReference>
<sequence length="139" mass="15091">MGSFPQSMKSAIFFIISSLFLVSATTQEEGFISVVVSRKGLDFTKDLLIEQAVSSIIPLKLPEIKKSIKIPLVGKVHIVLSNILIYNVEIGSSYVETGDSGIALIASGATANLSMDWKYTYSTWLFDISDSGDASIQVH</sequence>
<evidence type="ECO:0000256" key="1">
    <source>
        <dbReference type="SAM" id="SignalP"/>
    </source>
</evidence>
<evidence type="ECO:0000313" key="4">
    <source>
        <dbReference type="Proteomes" id="UP000315295"/>
    </source>
</evidence>
<dbReference type="Gene3D" id="3.15.10.10">
    <property type="entry name" value="Bactericidal permeability-increasing protein, domain 1"/>
    <property type="match status" value="1"/>
</dbReference>
<organism evidence="3 4">
    <name type="scientific">Malus baccata</name>
    <name type="common">Siberian crab apple</name>
    <name type="synonym">Pyrus baccata</name>
    <dbReference type="NCBI Taxonomy" id="106549"/>
    <lineage>
        <taxon>Eukaryota</taxon>
        <taxon>Viridiplantae</taxon>
        <taxon>Streptophyta</taxon>
        <taxon>Embryophyta</taxon>
        <taxon>Tracheophyta</taxon>
        <taxon>Spermatophyta</taxon>
        <taxon>Magnoliopsida</taxon>
        <taxon>eudicotyledons</taxon>
        <taxon>Gunneridae</taxon>
        <taxon>Pentapetalae</taxon>
        <taxon>rosids</taxon>
        <taxon>fabids</taxon>
        <taxon>Rosales</taxon>
        <taxon>Rosaceae</taxon>
        <taxon>Amygdaloideae</taxon>
        <taxon>Maleae</taxon>
        <taxon>Malus</taxon>
    </lineage>
</organism>
<dbReference type="PANTHER" id="PTHR46801:SF2">
    <property type="entry name" value="LIPOPOLYSACCHARIDE-BINDING PROTEIN"/>
    <property type="match status" value="1"/>
</dbReference>
<reference evidence="3 4" key="1">
    <citation type="journal article" date="2019" name="G3 (Bethesda)">
        <title>Sequencing of a Wild Apple (Malus baccata) Genome Unravels the Differences Between Cultivated and Wild Apple Species Regarding Disease Resistance and Cold Tolerance.</title>
        <authorList>
            <person name="Chen X."/>
        </authorList>
    </citation>
    <scope>NUCLEOTIDE SEQUENCE [LARGE SCALE GENOMIC DNA]</scope>
    <source>
        <strain evidence="4">cv. Shandingzi</strain>
        <tissue evidence="3">Leaves</tissue>
    </source>
</reference>
<dbReference type="STRING" id="106549.A0A540K3H6"/>
<name>A0A540K3H6_MALBA</name>
<dbReference type="InterPro" id="IPR017942">
    <property type="entry name" value="Lipid-bd_serum_glycop_N"/>
</dbReference>
<keyword evidence="4" id="KW-1185">Reference proteome</keyword>
<comment type="caution">
    <text evidence="3">The sequence shown here is derived from an EMBL/GenBank/DDBJ whole genome shotgun (WGS) entry which is preliminary data.</text>
</comment>
<gene>
    <name evidence="3" type="ORF">C1H46_045670</name>
</gene>
<feature type="domain" description="Lipid-binding serum glycoprotein N-terminal" evidence="2">
    <location>
        <begin position="40"/>
        <end position="138"/>
    </location>
</feature>
<proteinExistence type="predicted"/>
<dbReference type="Proteomes" id="UP000315295">
    <property type="component" value="Unassembled WGS sequence"/>
</dbReference>
<feature type="chain" id="PRO_5022226579" description="Lipid-binding serum glycoprotein N-terminal domain-containing protein" evidence="1">
    <location>
        <begin position="27"/>
        <end position="139"/>
    </location>
</feature>
<dbReference type="InterPro" id="IPR045897">
    <property type="entry name" value="BPI/LBP_pln"/>
</dbReference>
<dbReference type="SUPFAM" id="SSF55394">
    <property type="entry name" value="Bactericidal permeability-increasing protein, BPI"/>
    <property type="match status" value="1"/>
</dbReference>
<accession>A0A540K3H6</accession>
<protein>
    <recommendedName>
        <fullName evidence="2">Lipid-binding serum glycoprotein N-terminal domain-containing protein</fullName>
    </recommendedName>
</protein>
<dbReference type="PANTHER" id="PTHR46801">
    <property type="entry name" value="OS06G0309200 PROTEIN"/>
    <property type="match status" value="1"/>
</dbReference>
<keyword evidence="1" id="KW-0732">Signal</keyword>
<dbReference type="Pfam" id="PF01273">
    <property type="entry name" value="LBP_BPI_CETP"/>
    <property type="match status" value="1"/>
</dbReference>
<feature type="signal peptide" evidence="1">
    <location>
        <begin position="1"/>
        <end position="26"/>
    </location>
</feature>
<dbReference type="GO" id="GO:0008289">
    <property type="term" value="F:lipid binding"/>
    <property type="evidence" value="ECO:0007669"/>
    <property type="project" value="InterPro"/>
</dbReference>
<evidence type="ECO:0000259" key="2">
    <source>
        <dbReference type="Pfam" id="PF01273"/>
    </source>
</evidence>
<dbReference type="EMBL" id="VIEB01008964">
    <property type="protein sequence ID" value="TQD68797.1"/>
    <property type="molecule type" value="Genomic_DNA"/>
</dbReference>